<dbReference type="RefSeq" id="XP_013246957.1">
    <property type="nucleotide sequence ID" value="XM_013391503.1"/>
</dbReference>
<dbReference type="OrthoDB" id="347813at2759"/>
<sequence>MFKQFSLPQVRAAVLIPGRAQAGAALLQAAQTAFAAEERLLPGVFESHARTLLLVLHAAFCGGTDPREVLRVALANAGLVTGVLDVGGLSEVSYFSSCGQPKFAADSWEAVASAEEFVSDVQRLAVTAQR</sequence>
<reference evidence="1" key="2">
    <citation type="submission" date="2013-10" db="EMBL/GenBank/DDBJ databases">
        <authorList>
            <person name="Aslett M."/>
        </authorList>
    </citation>
    <scope>NUCLEOTIDE SEQUENCE [LARGE SCALE GENOMIC DNA]</scope>
    <source>
        <strain evidence="1">Houghton</strain>
    </source>
</reference>
<dbReference type="GeneID" id="25269345"/>
<evidence type="ECO:0000313" key="2">
    <source>
        <dbReference type="Proteomes" id="UP000018050"/>
    </source>
</evidence>
<gene>
    <name evidence="1" type="ORF">EAH_00012750</name>
</gene>
<keyword evidence="2" id="KW-1185">Reference proteome</keyword>
<dbReference type="EMBL" id="HG673556">
    <property type="protein sequence ID" value="CDI83991.1"/>
    <property type="molecule type" value="Genomic_DNA"/>
</dbReference>
<organism evidence="1 2">
    <name type="scientific">Eimeria acervulina</name>
    <name type="common">Coccidian parasite</name>
    <dbReference type="NCBI Taxonomy" id="5801"/>
    <lineage>
        <taxon>Eukaryota</taxon>
        <taxon>Sar</taxon>
        <taxon>Alveolata</taxon>
        <taxon>Apicomplexa</taxon>
        <taxon>Conoidasida</taxon>
        <taxon>Coccidia</taxon>
        <taxon>Eucoccidiorida</taxon>
        <taxon>Eimeriorina</taxon>
        <taxon>Eimeriidae</taxon>
        <taxon>Eimeria</taxon>
    </lineage>
</organism>
<dbReference type="VEuPathDB" id="ToxoDB:EAH_00012750"/>
<dbReference type="Proteomes" id="UP000018050">
    <property type="component" value="Unassembled WGS sequence"/>
</dbReference>
<name>U6GUQ0_EIMAC</name>
<protein>
    <submittedName>
        <fullName evidence="1">Uncharacterized protein</fullName>
    </submittedName>
</protein>
<accession>U6GUQ0</accession>
<dbReference type="AlphaFoldDB" id="U6GUQ0"/>
<proteinExistence type="predicted"/>
<reference evidence="1" key="1">
    <citation type="submission" date="2013-10" db="EMBL/GenBank/DDBJ databases">
        <title>Genomic analysis of the causative agents of coccidiosis in chickens.</title>
        <authorList>
            <person name="Reid A.J."/>
            <person name="Blake D."/>
            <person name="Billington K."/>
            <person name="Browne H."/>
            <person name="Dunn M."/>
            <person name="Hung S."/>
            <person name="Kawahara F."/>
            <person name="Miranda-Saavedra D."/>
            <person name="Mourier T."/>
            <person name="Nagra H."/>
            <person name="Otto T.D."/>
            <person name="Rawlings N."/>
            <person name="Sanchez A."/>
            <person name="Sanders M."/>
            <person name="Subramaniam C."/>
            <person name="Tay Y."/>
            <person name="Dear P."/>
            <person name="Doerig C."/>
            <person name="Gruber A."/>
            <person name="Parkinson J."/>
            <person name="Shirley M."/>
            <person name="Wan K.L."/>
            <person name="Berriman M."/>
            <person name="Tomley F."/>
            <person name="Pain A."/>
        </authorList>
    </citation>
    <scope>NUCLEOTIDE SEQUENCE [LARGE SCALE GENOMIC DNA]</scope>
    <source>
        <strain evidence="1">Houghton</strain>
    </source>
</reference>
<evidence type="ECO:0000313" key="1">
    <source>
        <dbReference type="EMBL" id="CDI83991.1"/>
    </source>
</evidence>